<dbReference type="EMBL" id="CM000782">
    <property type="protein sequence ID" value="AQK79382.1"/>
    <property type="molecule type" value="Genomic_DNA"/>
</dbReference>
<dbReference type="InParanoid" id="A0A1D6LHN3"/>
<gene>
    <name evidence="1" type="ORF">ZEAMMB73_Zm00001d035633</name>
</gene>
<accession>A0A1D6LHN3</accession>
<name>A0A1D6LHN3_MAIZE</name>
<organism evidence="1">
    <name type="scientific">Zea mays</name>
    <name type="common">Maize</name>
    <dbReference type="NCBI Taxonomy" id="4577"/>
    <lineage>
        <taxon>Eukaryota</taxon>
        <taxon>Viridiplantae</taxon>
        <taxon>Streptophyta</taxon>
        <taxon>Embryophyta</taxon>
        <taxon>Tracheophyta</taxon>
        <taxon>Spermatophyta</taxon>
        <taxon>Magnoliopsida</taxon>
        <taxon>Liliopsida</taxon>
        <taxon>Poales</taxon>
        <taxon>Poaceae</taxon>
        <taxon>PACMAD clade</taxon>
        <taxon>Panicoideae</taxon>
        <taxon>Andropogonodae</taxon>
        <taxon>Andropogoneae</taxon>
        <taxon>Tripsacinae</taxon>
        <taxon>Zea</taxon>
    </lineage>
</organism>
<dbReference type="AlphaFoldDB" id="A0A1D6LHN3"/>
<sequence>MLVTIAGACTRGAGTSFAASGTSFSIYIWHLFQYRNFNNWLSVMNFISRLLFKGL</sequence>
<protein>
    <submittedName>
        <fullName evidence="1">Uncharacterized protein</fullName>
    </submittedName>
</protein>
<proteinExistence type="predicted"/>
<evidence type="ECO:0000313" key="1">
    <source>
        <dbReference type="EMBL" id="AQK79382.1"/>
    </source>
</evidence>
<feature type="non-terminal residue" evidence="1">
    <location>
        <position position="55"/>
    </location>
</feature>
<reference evidence="1" key="1">
    <citation type="submission" date="2015-12" db="EMBL/GenBank/DDBJ databases">
        <title>Update maize B73 reference genome by single molecule sequencing technologies.</title>
        <authorList>
            <consortium name="Maize Genome Sequencing Project"/>
            <person name="Ware D."/>
        </authorList>
    </citation>
    <scope>NUCLEOTIDE SEQUENCE</scope>
    <source>
        <tissue evidence="1">Seedling</tissue>
    </source>
</reference>